<dbReference type="InterPro" id="IPR003646">
    <property type="entry name" value="SH3-like_bac-type"/>
</dbReference>
<sequence length="365" mass="38058">MYSISLPPREFEPQSDVSPDSKPSVTANQELKLVRPSEPFPEAEAPQEQSKNAEILAARILHLHATAEVAETKRPRLIDNYDEPALDVPGVLWRAKEDVRAVPPRPEALALSDRTVSSGSLRNGPSFKALLISSLLIVAAGSGALAVSMTGLLQDRGDGSRTVETLSITAEPTIESLIAGSDGVSSGGSTAGETAAGEIDTAKAQAKAQIRKVFAARDPNASASVNQAAAVADTAQDPSPDKIQARVEPRQAGEAGNTLSEAGATGSALAQTGQTGAAVPAAGEISTASEQSETGIETLPGDPAYTNTGLVSVAVNLRQTADNDSEVLTVVPENSEVRFSECGPWWCNISYEGQSGFISQKYLQR</sequence>
<dbReference type="Pfam" id="PF08239">
    <property type="entry name" value="SH3_3"/>
    <property type="match status" value="1"/>
</dbReference>
<feature type="domain" description="SH3b" evidence="2">
    <location>
        <begin position="314"/>
        <end position="364"/>
    </location>
</feature>
<evidence type="ECO:0000256" key="1">
    <source>
        <dbReference type="SAM" id="MobiDB-lite"/>
    </source>
</evidence>
<keyword evidence="4" id="KW-1185">Reference proteome</keyword>
<dbReference type="EMBL" id="JAPEVI010000003">
    <property type="protein sequence ID" value="MCX2723090.1"/>
    <property type="molecule type" value="Genomic_DNA"/>
</dbReference>
<reference evidence="3 4" key="1">
    <citation type="journal article" date="2016" name="Int. J. Syst. Evol. Microbiol.">
        <title>Labrenzia salina sp. nov., isolated from the rhizosphere of the halophyte Arthrocnemum macrostachyum.</title>
        <authorList>
            <person name="Camacho M."/>
            <person name="Redondo-Gomez S."/>
            <person name="Rodriguez-Llorente I."/>
            <person name="Rohde M."/>
            <person name="Sproer C."/>
            <person name="Schumann P."/>
            <person name="Klenk H.P."/>
            <person name="Montero-Calasanz M.D.C."/>
        </authorList>
    </citation>
    <scope>NUCLEOTIDE SEQUENCE [LARGE SCALE GENOMIC DNA]</scope>
    <source>
        <strain evidence="3 4">DSM 29163</strain>
    </source>
</reference>
<evidence type="ECO:0000259" key="2">
    <source>
        <dbReference type="Pfam" id="PF08239"/>
    </source>
</evidence>
<accession>A0ABT3R1J3</accession>
<proteinExistence type="predicted"/>
<name>A0ABT3R1J3_9HYPH</name>
<evidence type="ECO:0000313" key="3">
    <source>
        <dbReference type="EMBL" id="MCX2723090.1"/>
    </source>
</evidence>
<dbReference type="Proteomes" id="UP001300261">
    <property type="component" value="Unassembled WGS sequence"/>
</dbReference>
<feature type="compositionally biased region" description="Polar residues" evidence="1">
    <location>
        <begin position="286"/>
        <end position="295"/>
    </location>
</feature>
<gene>
    <name evidence="3" type="ORF">ON753_12000</name>
</gene>
<feature type="compositionally biased region" description="Polar residues" evidence="1">
    <location>
        <begin position="15"/>
        <end position="29"/>
    </location>
</feature>
<feature type="region of interest" description="Disordered" evidence="1">
    <location>
        <begin position="1"/>
        <end position="31"/>
    </location>
</feature>
<protein>
    <submittedName>
        <fullName evidence="3">SH3 domain-containing protein</fullName>
    </submittedName>
</protein>
<dbReference type="RefSeq" id="WP_265962790.1">
    <property type="nucleotide sequence ID" value="NZ_JAPEVI010000003.1"/>
</dbReference>
<comment type="caution">
    <text evidence="3">The sequence shown here is derived from an EMBL/GenBank/DDBJ whole genome shotgun (WGS) entry which is preliminary data.</text>
</comment>
<dbReference type="Gene3D" id="2.30.30.40">
    <property type="entry name" value="SH3 Domains"/>
    <property type="match status" value="1"/>
</dbReference>
<evidence type="ECO:0000313" key="4">
    <source>
        <dbReference type="Proteomes" id="UP001300261"/>
    </source>
</evidence>
<organism evidence="3 4">
    <name type="scientific">Roseibium salinum</name>
    <dbReference type="NCBI Taxonomy" id="1604349"/>
    <lineage>
        <taxon>Bacteria</taxon>
        <taxon>Pseudomonadati</taxon>
        <taxon>Pseudomonadota</taxon>
        <taxon>Alphaproteobacteria</taxon>
        <taxon>Hyphomicrobiales</taxon>
        <taxon>Stappiaceae</taxon>
        <taxon>Roseibium</taxon>
    </lineage>
</organism>
<feature type="region of interest" description="Disordered" evidence="1">
    <location>
        <begin position="247"/>
        <end position="303"/>
    </location>
</feature>